<accession>A0A9J6H3N9</accession>
<sequence length="224" mass="25595">MRASLEREFRKDNRDVKSSLDTLSKNLVNMTSELKEVQKENAQIRAENASLVSECAELRKQVLEHEYRILDLEQYSRNRNLEIKGIPASDDENLSHVLVKIGEAIGESISDSDIEVCHRVPTKNASQSNVLVQFLSRSKRDAVLEKAKETRFSTQDIGYAQLSAVYINEHLCPELKRLLGMTVAKKKEKNWRFVWTKGGKIFARKSESTRTLRVGCVSDLEKIN</sequence>
<gene>
    <name evidence="3" type="ORF">HPB48_021334</name>
</gene>
<organism evidence="3 4">
    <name type="scientific">Haemaphysalis longicornis</name>
    <name type="common">Bush tick</name>
    <dbReference type="NCBI Taxonomy" id="44386"/>
    <lineage>
        <taxon>Eukaryota</taxon>
        <taxon>Metazoa</taxon>
        <taxon>Ecdysozoa</taxon>
        <taxon>Arthropoda</taxon>
        <taxon>Chelicerata</taxon>
        <taxon>Arachnida</taxon>
        <taxon>Acari</taxon>
        <taxon>Parasitiformes</taxon>
        <taxon>Ixodida</taxon>
        <taxon>Ixodoidea</taxon>
        <taxon>Ixodidae</taxon>
        <taxon>Haemaphysalinae</taxon>
        <taxon>Haemaphysalis</taxon>
    </lineage>
</organism>
<feature type="coiled-coil region" evidence="1">
    <location>
        <begin position="20"/>
        <end position="61"/>
    </location>
</feature>
<dbReference type="AlphaFoldDB" id="A0A9J6H3N9"/>
<feature type="domain" description="FP protein C-terminal" evidence="2">
    <location>
        <begin position="173"/>
        <end position="223"/>
    </location>
</feature>
<dbReference type="VEuPathDB" id="VectorBase:HLOH_057184"/>
<dbReference type="OMA" id="AKADIAC"/>
<keyword evidence="1" id="KW-0175">Coiled coil</keyword>
<evidence type="ECO:0000313" key="3">
    <source>
        <dbReference type="EMBL" id="KAH9381633.1"/>
    </source>
</evidence>
<dbReference type="PANTHER" id="PTHR11505">
    <property type="entry name" value="L1 TRANSPOSABLE ELEMENT-RELATED"/>
    <property type="match status" value="1"/>
</dbReference>
<dbReference type="InterPro" id="IPR057251">
    <property type="entry name" value="FP_C"/>
</dbReference>
<dbReference type="Gene3D" id="3.30.70.1820">
    <property type="entry name" value="L1 transposable element, RRM domain"/>
    <property type="match status" value="1"/>
</dbReference>
<dbReference type="EMBL" id="JABSTR010000011">
    <property type="protein sequence ID" value="KAH9381633.1"/>
    <property type="molecule type" value="Genomic_DNA"/>
</dbReference>
<proteinExistence type="predicted"/>
<dbReference type="InterPro" id="IPR004244">
    <property type="entry name" value="Transposase_22"/>
</dbReference>
<evidence type="ECO:0000313" key="4">
    <source>
        <dbReference type="Proteomes" id="UP000821853"/>
    </source>
</evidence>
<evidence type="ECO:0000256" key="1">
    <source>
        <dbReference type="SAM" id="Coils"/>
    </source>
</evidence>
<dbReference type="Proteomes" id="UP000821853">
    <property type="component" value="Chromosome 9"/>
</dbReference>
<protein>
    <recommendedName>
        <fullName evidence="2">FP protein C-terminal domain-containing protein</fullName>
    </recommendedName>
</protein>
<evidence type="ECO:0000259" key="2">
    <source>
        <dbReference type="Pfam" id="PF25298"/>
    </source>
</evidence>
<comment type="caution">
    <text evidence="3">The sequence shown here is derived from an EMBL/GenBank/DDBJ whole genome shotgun (WGS) entry which is preliminary data.</text>
</comment>
<name>A0A9J6H3N9_HAELO</name>
<dbReference type="Pfam" id="PF25298">
    <property type="entry name" value="Baculo_FP_2nd"/>
    <property type="match status" value="1"/>
</dbReference>
<reference evidence="3 4" key="1">
    <citation type="journal article" date="2020" name="Cell">
        <title>Large-Scale Comparative Analyses of Tick Genomes Elucidate Their Genetic Diversity and Vector Capacities.</title>
        <authorList>
            <consortium name="Tick Genome and Microbiome Consortium (TIGMIC)"/>
            <person name="Jia N."/>
            <person name="Wang J."/>
            <person name="Shi W."/>
            <person name="Du L."/>
            <person name="Sun Y."/>
            <person name="Zhan W."/>
            <person name="Jiang J.F."/>
            <person name="Wang Q."/>
            <person name="Zhang B."/>
            <person name="Ji P."/>
            <person name="Bell-Sakyi L."/>
            <person name="Cui X.M."/>
            <person name="Yuan T.T."/>
            <person name="Jiang B.G."/>
            <person name="Yang W.F."/>
            <person name="Lam T.T."/>
            <person name="Chang Q.C."/>
            <person name="Ding S.J."/>
            <person name="Wang X.J."/>
            <person name="Zhu J.G."/>
            <person name="Ruan X.D."/>
            <person name="Zhao L."/>
            <person name="Wei J.T."/>
            <person name="Ye R.Z."/>
            <person name="Que T.C."/>
            <person name="Du C.H."/>
            <person name="Zhou Y.H."/>
            <person name="Cheng J.X."/>
            <person name="Dai P.F."/>
            <person name="Guo W.B."/>
            <person name="Han X.H."/>
            <person name="Huang E.J."/>
            <person name="Li L.F."/>
            <person name="Wei W."/>
            <person name="Gao Y.C."/>
            <person name="Liu J.Z."/>
            <person name="Shao H.Z."/>
            <person name="Wang X."/>
            <person name="Wang C.C."/>
            <person name="Yang T.C."/>
            <person name="Huo Q.B."/>
            <person name="Li W."/>
            <person name="Chen H.Y."/>
            <person name="Chen S.E."/>
            <person name="Zhou L.G."/>
            <person name="Ni X.B."/>
            <person name="Tian J.H."/>
            <person name="Sheng Y."/>
            <person name="Liu T."/>
            <person name="Pan Y.S."/>
            <person name="Xia L.Y."/>
            <person name="Li J."/>
            <person name="Zhao F."/>
            <person name="Cao W.C."/>
        </authorList>
    </citation>
    <scope>NUCLEOTIDE SEQUENCE [LARGE SCALE GENOMIC DNA]</scope>
    <source>
        <strain evidence="3">HaeL-2018</strain>
    </source>
</reference>
<dbReference type="OrthoDB" id="5989141at2759"/>
<keyword evidence="4" id="KW-1185">Reference proteome</keyword>